<proteinExistence type="predicted"/>
<evidence type="ECO:0000256" key="3">
    <source>
        <dbReference type="ARBA" id="ARBA00004887"/>
    </source>
</evidence>
<evidence type="ECO:0000256" key="2">
    <source>
        <dbReference type="ARBA" id="ARBA00002803"/>
    </source>
</evidence>
<evidence type="ECO:0000313" key="13">
    <source>
        <dbReference type="Proteomes" id="UP000002030"/>
    </source>
</evidence>
<accession>D1B5F0</accession>
<dbReference type="PATRIC" id="fig|525903.6.peg.1007"/>
<dbReference type="InterPro" id="IPR017938">
    <property type="entry name" value="Riboflavin_synthase-like_b-brl"/>
</dbReference>
<feature type="repeat" description="Lumazine-binding" evidence="10">
    <location>
        <begin position="78"/>
        <end position="174"/>
    </location>
</feature>
<keyword evidence="6" id="KW-0686">Riboflavin biosynthesis</keyword>
<dbReference type="eggNOG" id="COG0307">
    <property type="taxonomic scope" value="Bacteria"/>
</dbReference>
<evidence type="ECO:0000256" key="1">
    <source>
        <dbReference type="ARBA" id="ARBA00000968"/>
    </source>
</evidence>
<dbReference type="STRING" id="525903.Taci_1009"/>
<protein>
    <recommendedName>
        <fullName evidence="5 9">Riboflavin synthase</fullName>
        <ecNumber evidence="4 9">2.5.1.9</ecNumber>
    </recommendedName>
</protein>
<reference evidence="12 13" key="1">
    <citation type="journal article" date="2009" name="Stand. Genomic Sci.">
        <title>Complete genome sequence of Thermanaerovibrio acidaminovorans type strain (Su883).</title>
        <authorList>
            <person name="Chovatia M."/>
            <person name="Sikorski J."/>
            <person name="Schroder M."/>
            <person name="Lapidus A."/>
            <person name="Nolan M."/>
            <person name="Tice H."/>
            <person name="Glavina Del Rio T."/>
            <person name="Copeland A."/>
            <person name="Cheng J.F."/>
            <person name="Lucas S."/>
            <person name="Chen F."/>
            <person name="Bruce D."/>
            <person name="Goodwin L."/>
            <person name="Pitluck S."/>
            <person name="Ivanova N."/>
            <person name="Mavromatis K."/>
            <person name="Ovchinnikova G."/>
            <person name="Pati A."/>
            <person name="Chen A."/>
            <person name="Palaniappan K."/>
            <person name="Land M."/>
            <person name="Hauser L."/>
            <person name="Chang Y.J."/>
            <person name="Jeffries C.D."/>
            <person name="Chain P."/>
            <person name="Saunders E."/>
            <person name="Detter J.C."/>
            <person name="Brettin T."/>
            <person name="Rohde M."/>
            <person name="Goker M."/>
            <person name="Spring S."/>
            <person name="Bristow J."/>
            <person name="Markowitz V."/>
            <person name="Hugenholtz P."/>
            <person name="Kyrpides N.C."/>
            <person name="Klenk H.P."/>
            <person name="Eisen J.A."/>
        </authorList>
    </citation>
    <scope>NUCLEOTIDE SEQUENCE [LARGE SCALE GENOMIC DNA]</scope>
    <source>
        <strain evidence="13">ATCC 49978 / DSM 6589 / Su883</strain>
    </source>
</reference>
<evidence type="ECO:0000256" key="9">
    <source>
        <dbReference type="NCBIfam" id="TIGR00187"/>
    </source>
</evidence>
<feature type="domain" description="Lumazine-binding" evidence="11">
    <location>
        <begin position="78"/>
        <end position="174"/>
    </location>
</feature>
<dbReference type="EMBL" id="CP001818">
    <property type="protein sequence ID" value="ACZ19241.1"/>
    <property type="molecule type" value="Genomic_DNA"/>
</dbReference>
<evidence type="ECO:0000256" key="5">
    <source>
        <dbReference type="ARBA" id="ARBA00013950"/>
    </source>
</evidence>
<dbReference type="EnsemblBacteria" id="ACZ19241">
    <property type="protein sequence ID" value="ACZ19241"/>
    <property type="gene ID" value="Taci_1009"/>
</dbReference>
<name>D1B5F0_THEAS</name>
<dbReference type="GO" id="GO:0009231">
    <property type="term" value="P:riboflavin biosynthetic process"/>
    <property type="evidence" value="ECO:0007669"/>
    <property type="project" value="UniProtKB-KW"/>
</dbReference>
<dbReference type="RefSeq" id="WP_012869756.1">
    <property type="nucleotide sequence ID" value="NC_013522.1"/>
</dbReference>
<evidence type="ECO:0000256" key="7">
    <source>
        <dbReference type="ARBA" id="ARBA00022679"/>
    </source>
</evidence>
<organism evidence="12 13">
    <name type="scientific">Thermanaerovibrio acidaminovorans (strain ATCC 49978 / DSM 6589 / Su883)</name>
    <name type="common">Selenomonas acidaminovorans</name>
    <dbReference type="NCBI Taxonomy" id="525903"/>
    <lineage>
        <taxon>Bacteria</taxon>
        <taxon>Thermotogati</taxon>
        <taxon>Synergistota</taxon>
        <taxon>Synergistia</taxon>
        <taxon>Synergistales</taxon>
        <taxon>Synergistaceae</taxon>
        <taxon>Thermanaerovibrio</taxon>
    </lineage>
</organism>
<dbReference type="CDD" id="cd00402">
    <property type="entry name" value="Riboflavin_synthase_like"/>
    <property type="match status" value="1"/>
</dbReference>
<evidence type="ECO:0000256" key="6">
    <source>
        <dbReference type="ARBA" id="ARBA00022619"/>
    </source>
</evidence>
<dbReference type="InterPro" id="IPR001783">
    <property type="entry name" value="Lumazine-bd"/>
</dbReference>
<feature type="domain" description="Lumazine-binding" evidence="11">
    <location>
        <begin position="1"/>
        <end position="77"/>
    </location>
</feature>
<feature type="repeat" description="Lumazine-binding" evidence="10">
    <location>
        <begin position="1"/>
        <end position="77"/>
    </location>
</feature>
<dbReference type="Proteomes" id="UP000002030">
    <property type="component" value="Chromosome"/>
</dbReference>
<dbReference type="NCBIfam" id="NF006767">
    <property type="entry name" value="PRK09289.1"/>
    <property type="match status" value="1"/>
</dbReference>
<dbReference type="InterPro" id="IPR026017">
    <property type="entry name" value="Lumazine-bd_dom"/>
</dbReference>
<keyword evidence="13" id="KW-1185">Reference proteome</keyword>
<dbReference type="GO" id="GO:0004746">
    <property type="term" value="F:riboflavin synthase activity"/>
    <property type="evidence" value="ECO:0007669"/>
    <property type="project" value="UniProtKB-UniRule"/>
</dbReference>
<dbReference type="InterPro" id="IPR023366">
    <property type="entry name" value="ATP_synth_asu-like_sf"/>
</dbReference>
<dbReference type="Gene3D" id="2.40.30.20">
    <property type="match status" value="2"/>
</dbReference>
<dbReference type="AlphaFoldDB" id="D1B5F0"/>
<dbReference type="PANTHER" id="PTHR21098:SF12">
    <property type="entry name" value="RIBOFLAVIN SYNTHASE"/>
    <property type="match status" value="1"/>
</dbReference>
<evidence type="ECO:0000256" key="8">
    <source>
        <dbReference type="ARBA" id="ARBA00022737"/>
    </source>
</evidence>
<sequence>MWEISIGAPHGFLAEVRPGDSVAVCGVCLTAVKVGGGAFSAQMMEETVGRTKLGALRGGSKVNLELAMRVNGRLDGHLVQGHVDCVGTVSRWEMGGESPKLWISIPRDFAPLVVPKGSVAIDGVSLTVIDALEEAFSVGLIPETLMRTSLGGLRVGDPVNLEGDIIGKYVLRLLGTVFNGDSSEGSLGREGITLEMLARHGWDVGGRY</sequence>
<evidence type="ECO:0000259" key="11">
    <source>
        <dbReference type="PROSITE" id="PS51177"/>
    </source>
</evidence>
<evidence type="ECO:0000256" key="4">
    <source>
        <dbReference type="ARBA" id="ARBA00012827"/>
    </source>
</evidence>
<dbReference type="KEGG" id="tai:Taci_1009"/>
<dbReference type="PROSITE" id="PS51177">
    <property type="entry name" value="LUMAZINE_BIND"/>
    <property type="match status" value="2"/>
</dbReference>
<dbReference type="SUPFAM" id="SSF63380">
    <property type="entry name" value="Riboflavin synthase domain-like"/>
    <property type="match status" value="2"/>
</dbReference>
<keyword evidence="7 12" id="KW-0808">Transferase</keyword>
<dbReference type="Pfam" id="PF00677">
    <property type="entry name" value="Lum_binding"/>
    <property type="match status" value="2"/>
</dbReference>
<keyword evidence="8" id="KW-0677">Repeat</keyword>
<dbReference type="PANTHER" id="PTHR21098">
    <property type="entry name" value="RIBOFLAVIN SYNTHASE ALPHA CHAIN"/>
    <property type="match status" value="1"/>
</dbReference>
<comment type="function">
    <text evidence="2">Catalyzes the dismutation of two molecules of 6,7-dimethyl-8-ribityllumazine, resulting in the formation of riboflavin and 5-amino-6-(D-ribitylamino)uracil.</text>
</comment>
<dbReference type="NCBIfam" id="TIGR00187">
    <property type="entry name" value="ribE"/>
    <property type="match status" value="1"/>
</dbReference>
<comment type="catalytic activity">
    <reaction evidence="1">
        <text>2 6,7-dimethyl-8-(1-D-ribityl)lumazine + H(+) = 5-amino-6-(D-ribitylamino)uracil + riboflavin</text>
        <dbReference type="Rhea" id="RHEA:20772"/>
        <dbReference type="ChEBI" id="CHEBI:15378"/>
        <dbReference type="ChEBI" id="CHEBI:15934"/>
        <dbReference type="ChEBI" id="CHEBI:57986"/>
        <dbReference type="ChEBI" id="CHEBI:58201"/>
        <dbReference type="EC" id="2.5.1.9"/>
    </reaction>
</comment>
<evidence type="ECO:0000313" key="12">
    <source>
        <dbReference type="EMBL" id="ACZ19241.1"/>
    </source>
</evidence>
<gene>
    <name evidence="12" type="ordered locus">Taci_1009</name>
</gene>
<dbReference type="HOGENOM" id="CLU_034388_2_0_0"/>
<dbReference type="EC" id="2.5.1.9" evidence="4 9"/>
<dbReference type="OrthoDB" id="9788537at2"/>
<comment type="pathway">
    <text evidence="3">Cofactor biosynthesis; riboflavin biosynthesis; riboflavin from 2-hydroxy-3-oxobutyl phosphate and 5-amino-6-(D-ribitylamino)uracil: step 2/2.</text>
</comment>
<evidence type="ECO:0000256" key="10">
    <source>
        <dbReference type="PROSITE-ProRule" id="PRU00524"/>
    </source>
</evidence>